<organism evidence="1 2">
    <name type="scientific">Candidatus Gottesmanbacteria bacterium GW2011_GWB1_49_7</name>
    <dbReference type="NCBI Taxonomy" id="1618448"/>
    <lineage>
        <taxon>Bacteria</taxon>
        <taxon>Candidatus Gottesmaniibacteriota</taxon>
    </lineage>
</organism>
<evidence type="ECO:0000313" key="2">
    <source>
        <dbReference type="Proteomes" id="UP000034588"/>
    </source>
</evidence>
<accession>A0A0G1W1H9</accession>
<reference evidence="1 2" key="1">
    <citation type="journal article" date="2015" name="Nature">
        <title>rRNA introns, odd ribosomes, and small enigmatic genomes across a large radiation of phyla.</title>
        <authorList>
            <person name="Brown C.T."/>
            <person name="Hug L.A."/>
            <person name="Thomas B.C."/>
            <person name="Sharon I."/>
            <person name="Castelle C.J."/>
            <person name="Singh A."/>
            <person name="Wilkins M.J."/>
            <person name="Williams K.H."/>
            <person name="Banfield J.F."/>
        </authorList>
    </citation>
    <scope>NUCLEOTIDE SEQUENCE [LARGE SCALE GENOMIC DNA]</scope>
</reference>
<protein>
    <submittedName>
        <fullName evidence="1">Uncharacterized protein</fullName>
    </submittedName>
</protein>
<dbReference type="Proteomes" id="UP000034588">
    <property type="component" value="Unassembled WGS sequence"/>
</dbReference>
<dbReference type="AlphaFoldDB" id="A0A0G1W1H9"/>
<comment type="caution">
    <text evidence="1">The sequence shown here is derived from an EMBL/GenBank/DDBJ whole genome shotgun (WGS) entry which is preliminary data.</text>
</comment>
<evidence type="ECO:0000313" key="1">
    <source>
        <dbReference type="EMBL" id="KKW12455.1"/>
    </source>
</evidence>
<gene>
    <name evidence="1" type="ORF">UY48_C0012G0002</name>
</gene>
<name>A0A0G1W1H9_9BACT</name>
<dbReference type="EMBL" id="LCQD01000012">
    <property type="protein sequence ID" value="KKW12455.1"/>
    <property type="molecule type" value="Genomic_DNA"/>
</dbReference>
<sequence length="563" mass="62924">MINPLSDWIWKYSPSFGLLPEQGYPIRFVWTTAGGAHALGGGDLIISTGTGDIHYAAAQAVGVDWSEYVLFAEFRFRISNHSLVSPSIDYGARFSICNGEKIANIGTIVTDAIEKLLPAFGVWDSGTGASDNDWLRVANYPWENTWVNLQIVLNPNDKLQVYASTIGTITEDNLVIEINYDDLPNSVDRGILFGKYSSSGACDIELDWVSWHALALGRVQQAWMLHEINDESFNISAPSAYINRHPGWSAWQMLNSLVNIQAFIEPNLLAAGWLLHNSYPGGSPDGTPGIIYVLPSGTEWLYMWYFGGYLKVLFYDFNYGDINWAQLDIVGTSTHPEIRVSVDIYQQSFMLVNSTSLYWSLYGENNLAEKGAILILDTSDDLYQTGVTLQPGFIFGDDAGVPIGYQRGSSTAWVQVRPNRMFDPGNIGVSDTSYDIQRILHTQPMLQAFVTWSSLYRAVVTYNQTQALIDINITPTSPYIYRNKHQLYQLPWGTLTSLDPADQEIRFLPKHILAASNSFMGTAVFDEDARLWIKTGIDLDSTIPARYSHWMMGPFGTGIDINE</sequence>
<proteinExistence type="predicted"/>